<dbReference type="EMBL" id="QRGR01000038">
    <property type="protein sequence ID" value="RDV11847.1"/>
    <property type="molecule type" value="Genomic_DNA"/>
</dbReference>
<comment type="caution">
    <text evidence="4">The sequence shown here is derived from an EMBL/GenBank/DDBJ whole genome shotgun (WGS) entry which is preliminary data.</text>
</comment>
<organism evidence="4 5">
    <name type="scientific">Pontibacter diazotrophicus</name>
    <dbReference type="NCBI Taxonomy" id="1400979"/>
    <lineage>
        <taxon>Bacteria</taxon>
        <taxon>Pseudomonadati</taxon>
        <taxon>Bacteroidota</taxon>
        <taxon>Cytophagia</taxon>
        <taxon>Cytophagales</taxon>
        <taxon>Hymenobacteraceae</taxon>
        <taxon>Pontibacter</taxon>
    </lineage>
</organism>
<feature type="compositionally biased region" description="Pro residues" evidence="1">
    <location>
        <begin position="928"/>
        <end position="942"/>
    </location>
</feature>
<dbReference type="Gene3D" id="2.60.40.1120">
    <property type="entry name" value="Carboxypeptidase-like, regulatory domain"/>
    <property type="match status" value="1"/>
</dbReference>
<dbReference type="Pfam" id="PF13620">
    <property type="entry name" value="CarboxypepD_reg"/>
    <property type="match status" value="1"/>
</dbReference>
<dbReference type="SUPFAM" id="SSF49464">
    <property type="entry name" value="Carboxypeptidase regulatory domain-like"/>
    <property type="match status" value="1"/>
</dbReference>
<reference evidence="5" key="1">
    <citation type="submission" date="2018-08" db="EMBL/GenBank/DDBJ databases">
        <authorList>
            <person name="Liu Z.-W."/>
            <person name="Du Z.-J."/>
        </authorList>
    </citation>
    <scope>NUCLEOTIDE SEQUENCE [LARGE SCALE GENOMIC DNA]</scope>
    <source>
        <strain evidence="5">H4X</strain>
    </source>
</reference>
<evidence type="ECO:0000256" key="2">
    <source>
        <dbReference type="SAM" id="SignalP"/>
    </source>
</evidence>
<dbReference type="Pfam" id="PF14905">
    <property type="entry name" value="OMP_b-brl_3"/>
    <property type="match status" value="1"/>
</dbReference>
<keyword evidence="2" id="KW-0732">Signal</keyword>
<name>A0A3D8L3K7_9BACT</name>
<dbReference type="InterPro" id="IPR008969">
    <property type="entry name" value="CarboxyPept-like_regulatory"/>
</dbReference>
<feature type="region of interest" description="Disordered" evidence="1">
    <location>
        <begin position="916"/>
        <end position="942"/>
    </location>
</feature>
<dbReference type="Proteomes" id="UP000256708">
    <property type="component" value="Unassembled WGS sequence"/>
</dbReference>
<keyword evidence="5" id="KW-1185">Reference proteome</keyword>
<evidence type="ECO:0000256" key="1">
    <source>
        <dbReference type="SAM" id="MobiDB-lite"/>
    </source>
</evidence>
<dbReference type="AlphaFoldDB" id="A0A3D8L3K7"/>
<protein>
    <submittedName>
        <fullName evidence="4">TonB-dependent receptor</fullName>
    </submittedName>
</protein>
<dbReference type="SUPFAM" id="SSF56935">
    <property type="entry name" value="Porins"/>
    <property type="match status" value="1"/>
</dbReference>
<feature type="chain" id="PRO_5017614756" evidence="2">
    <location>
        <begin position="26"/>
        <end position="942"/>
    </location>
</feature>
<dbReference type="InterPro" id="IPR037066">
    <property type="entry name" value="Plug_dom_sf"/>
</dbReference>
<evidence type="ECO:0000259" key="3">
    <source>
        <dbReference type="Pfam" id="PF14905"/>
    </source>
</evidence>
<keyword evidence="4" id="KW-0675">Receptor</keyword>
<evidence type="ECO:0000313" key="4">
    <source>
        <dbReference type="EMBL" id="RDV11847.1"/>
    </source>
</evidence>
<feature type="signal peptide" evidence="2">
    <location>
        <begin position="1"/>
        <end position="25"/>
    </location>
</feature>
<sequence>MNKLRVVAKLLLFFVLFLSLNMAQAQGTISINGTVQSAKDHTALPGASVTLTRVTFDDKTGTVTETNGNFRFERVTPGYYTVEVNYLGFKPLVKEVTVQQNSVNLGTLELEEAATTIQEVQVVGRVPLGEQKGDTTSYNAGAFKTNPDASAEDLVQKMPGITISNGTLQAQGQDVKQVLVDGKRFFGDDPSAALRSLPADVIASIEIFDKKSDQAELTGVSDGNEAKTINIVTKADKRNGVFGKMSAGYGTDDRYMLGASLNFFNGDRRITVTGLSNNINMLDFSVGETPGGGMRGRRPPSGGGTTTGLISTNTFGLNYSDMWGSKIEVTGNYNFTERQIQNNQFRLQNYILPADSGQVYTENLTSATTNASHLFNLRLDYNINENNRLLLTPSLSVQHNTADNVLNGNTINNNGALNETQNATTIDNASYTFKNNLYFSHKFGRPGRTLATSLNTSISNTEAENSLLSNSIFYRNDSTSEYRNQFTALSREAYTWSGDVTYTEPMGERGQLQLQYGIGNQWRDSDKQTLNYAEETQAYTLLDTTLSNRFESQYLTQRFTTGYQYSTDKLRLKVDAAYQVAELQNEGLFPETYSLNRTFANVLPYARVDYKFSNTKSLNFNYTTSTNAPAVEQLQRVIDNANPLQLTQGNPLLTQSYQHSFRGGFRNFDMVTNQVFFVGFFGNLVQDYMASSITRATGEALTLEDGTVLEEGQQLIRPVNLDGYVNLRTFAHYGQPLNVLSSNLGLHGSIGYTRTPGLNNGELSYVSSPNFGLGLTLSSNISQNVDFTLSSNSTYNVVSNSLQPVLNSNYFNQNTSLKYNWIFWEGLVYRTELNHQYNAGLSENLDNSYLLWNMSISKKLFKNQQGEISLSVNDLLEQNVSVQRNLASAYVEDVQSSVLQRYFMLTFTYNLRNFSGSQAPTQERDFPGPLPGGTPTPFPPQG</sequence>
<gene>
    <name evidence="4" type="ORF">DXT99_23725</name>
</gene>
<feature type="domain" description="Outer membrane protein beta-barrel" evidence="3">
    <location>
        <begin position="441"/>
        <end position="909"/>
    </location>
</feature>
<dbReference type="Gene3D" id="2.170.130.10">
    <property type="entry name" value="TonB-dependent receptor, plug domain"/>
    <property type="match status" value="1"/>
</dbReference>
<dbReference type="InterPro" id="IPR041700">
    <property type="entry name" value="OMP_b-brl_3"/>
</dbReference>
<accession>A0A3D8L3K7</accession>
<evidence type="ECO:0000313" key="5">
    <source>
        <dbReference type="Proteomes" id="UP000256708"/>
    </source>
</evidence>
<proteinExistence type="predicted"/>
<dbReference type="OrthoDB" id="1682379at2"/>